<evidence type="ECO:0000256" key="6">
    <source>
        <dbReference type="ARBA" id="ARBA00023136"/>
    </source>
</evidence>
<keyword evidence="9" id="KW-1185">Reference proteome</keyword>
<evidence type="ECO:0000256" key="7">
    <source>
        <dbReference type="SAM" id="MobiDB-lite"/>
    </source>
</evidence>
<dbReference type="WBParaSite" id="TREG1_60360.1">
    <property type="protein sequence ID" value="TREG1_60360.1"/>
    <property type="gene ID" value="TREG1_60360"/>
</dbReference>
<name>A0AA85K5G2_TRIRE</name>
<dbReference type="InterPro" id="IPR007271">
    <property type="entry name" value="Nuc_sug_transpt"/>
</dbReference>
<dbReference type="GO" id="GO:0000139">
    <property type="term" value="C:Golgi membrane"/>
    <property type="evidence" value="ECO:0007669"/>
    <property type="project" value="InterPro"/>
</dbReference>
<evidence type="ECO:0000256" key="1">
    <source>
        <dbReference type="ARBA" id="ARBA00004141"/>
    </source>
</evidence>
<dbReference type="Proteomes" id="UP000050795">
    <property type="component" value="Unassembled WGS sequence"/>
</dbReference>
<accession>A0AA85K5G2</accession>
<dbReference type="GO" id="GO:0015165">
    <property type="term" value="F:pyrimidine nucleotide-sugar transmembrane transporter activity"/>
    <property type="evidence" value="ECO:0007669"/>
    <property type="project" value="InterPro"/>
</dbReference>
<evidence type="ECO:0000256" key="8">
    <source>
        <dbReference type="SAM" id="Phobius"/>
    </source>
</evidence>
<sequence length="479" mass="53018">MGVSMRQCVLVFGMLFTGTINTVSRKVQLDCIAVGYFNHSANDARTPHNFNKPWFQTLLMFFGESLCILAFMIMRCRKRRQMFSHGYSVIGLHPRGQSLVRTPIFNWIFILPTLCDLLGSTLSGIGLLYIDASIWQMLRGSLIVFAGILSTIFLKRRLRYFHWIGIMITVIGLALVGSKSVFSVHSVKSSITQSAIGLVLVLAGTFTSAAQMIVEEVFLKSRGFHPLQAVGMEGIFGCILMCAIALPAVHYIPGNDLNGSYENVIDAIYQIGSNYVLLGNCILYVLSIAFFNYCGLSITRSLSSVHRTLIDSLRTAFVWICSLILYYAVGPPYGEPFTVGWGLIEIDGFALLIIGTLVHNRVLDITCCCPNRPEPLILTPRQLRGMSESSEPYSLDYTDTMDSSDDIDLDDEDVDEDDEDPIYYSNDRSGAGSIMSSSAVSTLHRSHDREEQSQQTASSSLLLKTSIVGGKSINYSTIN</sequence>
<dbReference type="Pfam" id="PF04142">
    <property type="entry name" value="Nuc_sug_transp"/>
    <property type="match status" value="1"/>
</dbReference>
<keyword evidence="3" id="KW-0813">Transport</keyword>
<dbReference type="PANTHER" id="PTHR13146:SF8">
    <property type="entry name" value="SOLUTE CARRIER FAMILY 35 MEMBER F6"/>
    <property type="match status" value="1"/>
</dbReference>
<feature type="transmembrane region" description="Helical" evidence="8">
    <location>
        <begin position="53"/>
        <end position="74"/>
    </location>
</feature>
<reference evidence="9" key="1">
    <citation type="submission" date="2022-06" db="EMBL/GenBank/DDBJ databases">
        <authorList>
            <person name="Berger JAMES D."/>
            <person name="Berger JAMES D."/>
        </authorList>
    </citation>
    <scope>NUCLEOTIDE SEQUENCE [LARGE SCALE GENOMIC DNA]</scope>
</reference>
<feature type="transmembrane region" description="Helical" evidence="8">
    <location>
        <begin position="316"/>
        <end position="333"/>
    </location>
</feature>
<evidence type="ECO:0000256" key="3">
    <source>
        <dbReference type="ARBA" id="ARBA00022597"/>
    </source>
</evidence>
<dbReference type="PANTHER" id="PTHR13146">
    <property type="match status" value="1"/>
</dbReference>
<feature type="compositionally biased region" description="Polar residues" evidence="7">
    <location>
        <begin position="434"/>
        <end position="443"/>
    </location>
</feature>
<feature type="transmembrane region" description="Helical" evidence="8">
    <location>
        <begin position="136"/>
        <end position="154"/>
    </location>
</feature>
<evidence type="ECO:0000313" key="10">
    <source>
        <dbReference type="WBParaSite" id="TREG1_60360.1"/>
    </source>
</evidence>
<dbReference type="SUPFAM" id="SSF103481">
    <property type="entry name" value="Multidrug resistance efflux transporter EmrE"/>
    <property type="match status" value="1"/>
</dbReference>
<protein>
    <recommendedName>
        <fullName evidence="11">EamA domain-containing protein</fullName>
    </recommendedName>
</protein>
<dbReference type="AlphaFoldDB" id="A0AA85K5G2"/>
<feature type="transmembrane region" description="Helical" evidence="8">
    <location>
        <begin position="104"/>
        <end position="130"/>
    </location>
</feature>
<evidence type="ECO:0000313" key="9">
    <source>
        <dbReference type="Proteomes" id="UP000050795"/>
    </source>
</evidence>
<keyword evidence="5 8" id="KW-1133">Transmembrane helix</keyword>
<organism evidence="9 10">
    <name type="scientific">Trichobilharzia regenti</name>
    <name type="common">Nasal bird schistosome</name>
    <dbReference type="NCBI Taxonomy" id="157069"/>
    <lineage>
        <taxon>Eukaryota</taxon>
        <taxon>Metazoa</taxon>
        <taxon>Spiralia</taxon>
        <taxon>Lophotrochozoa</taxon>
        <taxon>Platyhelminthes</taxon>
        <taxon>Trematoda</taxon>
        <taxon>Digenea</taxon>
        <taxon>Strigeidida</taxon>
        <taxon>Schistosomatoidea</taxon>
        <taxon>Schistosomatidae</taxon>
        <taxon>Trichobilharzia</taxon>
    </lineage>
</organism>
<evidence type="ECO:0000256" key="4">
    <source>
        <dbReference type="ARBA" id="ARBA00022692"/>
    </source>
</evidence>
<keyword evidence="6 8" id="KW-0472">Membrane</keyword>
<feature type="transmembrane region" description="Helical" evidence="8">
    <location>
        <begin position="161"/>
        <end position="182"/>
    </location>
</feature>
<proteinExistence type="inferred from homology"/>
<keyword evidence="3" id="KW-0762">Sugar transport</keyword>
<dbReference type="InterPro" id="IPR037185">
    <property type="entry name" value="EmrE-like"/>
</dbReference>
<feature type="transmembrane region" description="Helical" evidence="8">
    <location>
        <begin position="234"/>
        <end position="252"/>
    </location>
</feature>
<feature type="transmembrane region" description="Helical" evidence="8">
    <location>
        <begin position="339"/>
        <end position="358"/>
    </location>
</feature>
<comment type="subcellular location">
    <subcellularLocation>
        <location evidence="1">Membrane</location>
        <topology evidence="1">Multi-pass membrane protein</topology>
    </subcellularLocation>
</comment>
<evidence type="ECO:0000256" key="2">
    <source>
        <dbReference type="ARBA" id="ARBA00009976"/>
    </source>
</evidence>
<feature type="transmembrane region" description="Helical" evidence="8">
    <location>
        <begin position="272"/>
        <end position="295"/>
    </location>
</feature>
<evidence type="ECO:0008006" key="11">
    <source>
        <dbReference type="Google" id="ProtNLM"/>
    </source>
</evidence>
<reference evidence="10" key="2">
    <citation type="submission" date="2023-11" db="UniProtKB">
        <authorList>
            <consortium name="WormBaseParasite"/>
        </authorList>
    </citation>
    <scope>IDENTIFICATION</scope>
</reference>
<keyword evidence="4 8" id="KW-0812">Transmembrane</keyword>
<feature type="compositionally biased region" description="Acidic residues" evidence="7">
    <location>
        <begin position="402"/>
        <end position="421"/>
    </location>
</feature>
<feature type="transmembrane region" description="Helical" evidence="8">
    <location>
        <begin position="194"/>
        <end position="214"/>
    </location>
</feature>
<evidence type="ECO:0000256" key="5">
    <source>
        <dbReference type="ARBA" id="ARBA00022989"/>
    </source>
</evidence>
<comment type="similarity">
    <text evidence="2">Belongs to the nucleotide-sugar transporter family. SLC35A subfamily.</text>
</comment>
<feature type="region of interest" description="Disordered" evidence="7">
    <location>
        <begin position="385"/>
        <end position="459"/>
    </location>
</feature>